<dbReference type="RefSeq" id="WP_146588028.1">
    <property type="nucleotide sequence ID" value="NZ_SJPO01000006.1"/>
</dbReference>
<evidence type="ECO:0000313" key="3">
    <source>
        <dbReference type="Proteomes" id="UP000318478"/>
    </source>
</evidence>
<dbReference type="InterPro" id="IPR004143">
    <property type="entry name" value="BPL_LPL_catalytic"/>
</dbReference>
<dbReference type="Proteomes" id="UP000318478">
    <property type="component" value="Unassembled WGS sequence"/>
</dbReference>
<dbReference type="Pfam" id="PF21948">
    <property type="entry name" value="LplA-B_cat"/>
    <property type="match status" value="1"/>
</dbReference>
<feature type="domain" description="BPL/LPL catalytic" evidence="1">
    <location>
        <begin position="31"/>
        <end position="235"/>
    </location>
</feature>
<comment type="caution">
    <text evidence="2">The sequence shown here is derived from an EMBL/GenBank/DDBJ whole genome shotgun (WGS) entry which is preliminary data.</text>
</comment>
<dbReference type="OrthoDB" id="9774653at2"/>
<gene>
    <name evidence="2" type="primary">lipM</name>
    <name evidence="2" type="ORF">Pla123a_28710</name>
</gene>
<keyword evidence="3" id="KW-1185">Reference proteome</keyword>
<sequence length="266" mass="28984">MRLACGLRNDSPADGAWNMALDEALLNLAAEQGVATLRLYQWTPATLSLGYFQSESDRASHEQSTGCPVVRRHSGGGAIVHDRELTYSLAVPPVLVYSRDPYALYFAAHETLRDTLQQDFSPPAGVAVELCQPPPSRPRSEDPFLCFLRRSVGDLLIRSAAAGLPETVDQCHKVGGSSQRKRQGAILQHGSILLQASPRAPELPGIEELIGQEITAGGLAEAWLPRLSSRLSLELHTSECPQTKLEEEAQGILASKFGSDAWTYRR</sequence>
<accession>A0A5C5YMD9</accession>
<dbReference type="EC" id="2.3.1.181" evidence="2"/>
<dbReference type="PROSITE" id="PS51733">
    <property type="entry name" value="BPL_LPL_CATALYTIC"/>
    <property type="match status" value="1"/>
</dbReference>
<keyword evidence="2" id="KW-0012">Acyltransferase</keyword>
<name>A0A5C5YMD9_9BACT</name>
<organism evidence="2 3">
    <name type="scientific">Posidoniimonas polymericola</name>
    <dbReference type="NCBI Taxonomy" id="2528002"/>
    <lineage>
        <taxon>Bacteria</taxon>
        <taxon>Pseudomonadati</taxon>
        <taxon>Planctomycetota</taxon>
        <taxon>Planctomycetia</taxon>
        <taxon>Pirellulales</taxon>
        <taxon>Lacipirellulaceae</taxon>
        <taxon>Posidoniimonas</taxon>
    </lineage>
</organism>
<dbReference type="InterPro" id="IPR045864">
    <property type="entry name" value="aa-tRNA-synth_II/BPL/LPL"/>
</dbReference>
<dbReference type="AlphaFoldDB" id="A0A5C5YMD9"/>
<dbReference type="EMBL" id="SJPO01000006">
    <property type="protein sequence ID" value="TWT76084.1"/>
    <property type="molecule type" value="Genomic_DNA"/>
</dbReference>
<protein>
    <submittedName>
        <fullName evidence="2">Octanoyltransferase LipM</fullName>
        <ecNumber evidence="2">2.3.1.181</ecNumber>
    </submittedName>
</protein>
<keyword evidence="2" id="KW-0808">Transferase</keyword>
<evidence type="ECO:0000259" key="1">
    <source>
        <dbReference type="PROSITE" id="PS51733"/>
    </source>
</evidence>
<reference evidence="2 3" key="1">
    <citation type="submission" date="2019-02" db="EMBL/GenBank/DDBJ databases">
        <title>Deep-cultivation of Planctomycetes and their phenomic and genomic characterization uncovers novel biology.</title>
        <authorList>
            <person name="Wiegand S."/>
            <person name="Jogler M."/>
            <person name="Boedeker C."/>
            <person name="Pinto D."/>
            <person name="Vollmers J."/>
            <person name="Rivas-Marin E."/>
            <person name="Kohn T."/>
            <person name="Peeters S.H."/>
            <person name="Heuer A."/>
            <person name="Rast P."/>
            <person name="Oberbeckmann S."/>
            <person name="Bunk B."/>
            <person name="Jeske O."/>
            <person name="Meyerdierks A."/>
            <person name="Storesund J.E."/>
            <person name="Kallscheuer N."/>
            <person name="Luecker S."/>
            <person name="Lage O.M."/>
            <person name="Pohl T."/>
            <person name="Merkel B.J."/>
            <person name="Hornburger P."/>
            <person name="Mueller R.-W."/>
            <person name="Bruemmer F."/>
            <person name="Labrenz M."/>
            <person name="Spormann A.M."/>
            <person name="Op Den Camp H."/>
            <person name="Overmann J."/>
            <person name="Amann R."/>
            <person name="Jetten M.S.M."/>
            <person name="Mascher T."/>
            <person name="Medema M.H."/>
            <person name="Devos D.P."/>
            <person name="Kaster A.-K."/>
            <person name="Ovreas L."/>
            <person name="Rohde M."/>
            <person name="Galperin M.Y."/>
            <person name="Jogler C."/>
        </authorList>
    </citation>
    <scope>NUCLEOTIDE SEQUENCE [LARGE SCALE GENOMIC DNA]</scope>
    <source>
        <strain evidence="2 3">Pla123a</strain>
    </source>
</reference>
<dbReference type="GO" id="GO:0033819">
    <property type="term" value="F:lipoyl(octanoyl) transferase activity"/>
    <property type="evidence" value="ECO:0007669"/>
    <property type="project" value="UniProtKB-EC"/>
</dbReference>
<dbReference type="PANTHER" id="PTHR43679:SF2">
    <property type="entry name" value="OCTANOYL-[GCVH]:PROTEIN N-OCTANOYLTRANSFERASE"/>
    <property type="match status" value="1"/>
</dbReference>
<proteinExistence type="predicted"/>
<dbReference type="PANTHER" id="PTHR43679">
    <property type="entry name" value="OCTANOYLTRANSFERASE LIPM-RELATED"/>
    <property type="match status" value="1"/>
</dbReference>
<dbReference type="Gene3D" id="3.30.930.10">
    <property type="entry name" value="Bira Bifunctional Protein, Domain 2"/>
    <property type="match status" value="1"/>
</dbReference>
<dbReference type="SUPFAM" id="SSF55681">
    <property type="entry name" value="Class II aaRS and biotin synthetases"/>
    <property type="match status" value="1"/>
</dbReference>
<evidence type="ECO:0000313" key="2">
    <source>
        <dbReference type="EMBL" id="TWT76084.1"/>
    </source>
</evidence>
<dbReference type="InterPro" id="IPR050664">
    <property type="entry name" value="Octanoyltrans_LipM/LipL"/>
</dbReference>